<accession>A0A1F5ZNS6</accession>
<dbReference type="Proteomes" id="UP000177383">
    <property type="component" value="Unassembled WGS sequence"/>
</dbReference>
<organism evidence="1 2">
    <name type="scientific">Candidatus Gottesmanbacteria bacterium RIFCSPHIGHO2_01_FULL_39_10</name>
    <dbReference type="NCBI Taxonomy" id="1798375"/>
    <lineage>
        <taxon>Bacteria</taxon>
        <taxon>Candidatus Gottesmaniibacteriota</taxon>
    </lineage>
</organism>
<dbReference type="EMBL" id="MFJE01000024">
    <property type="protein sequence ID" value="OGG14129.1"/>
    <property type="molecule type" value="Genomic_DNA"/>
</dbReference>
<comment type="caution">
    <text evidence="1">The sequence shown here is derived from an EMBL/GenBank/DDBJ whole genome shotgun (WGS) entry which is preliminary data.</text>
</comment>
<dbReference type="AlphaFoldDB" id="A0A1F5ZNS6"/>
<proteinExistence type="predicted"/>
<dbReference type="STRING" id="1798375.A2773_05260"/>
<evidence type="ECO:0000313" key="2">
    <source>
        <dbReference type="Proteomes" id="UP000177383"/>
    </source>
</evidence>
<evidence type="ECO:0000313" key="1">
    <source>
        <dbReference type="EMBL" id="OGG14129.1"/>
    </source>
</evidence>
<sequence>MEEARCKALTGARGYYKELYSRQKRGERLGMGAFMKMGRFTGYAYTNNCPYIKDVNKVTGQEVVGEADEGDVIELS</sequence>
<gene>
    <name evidence="1" type="ORF">A2773_05260</name>
</gene>
<name>A0A1F5ZNS6_9BACT</name>
<reference evidence="1 2" key="1">
    <citation type="journal article" date="2016" name="Nat. Commun.">
        <title>Thousands of microbial genomes shed light on interconnected biogeochemical processes in an aquifer system.</title>
        <authorList>
            <person name="Anantharaman K."/>
            <person name="Brown C.T."/>
            <person name="Hug L.A."/>
            <person name="Sharon I."/>
            <person name="Castelle C.J."/>
            <person name="Probst A.J."/>
            <person name="Thomas B.C."/>
            <person name="Singh A."/>
            <person name="Wilkins M.J."/>
            <person name="Karaoz U."/>
            <person name="Brodie E.L."/>
            <person name="Williams K.H."/>
            <person name="Hubbard S.S."/>
            <person name="Banfield J.F."/>
        </authorList>
    </citation>
    <scope>NUCLEOTIDE SEQUENCE [LARGE SCALE GENOMIC DNA]</scope>
</reference>
<protein>
    <submittedName>
        <fullName evidence="1">Uncharacterized protein</fullName>
    </submittedName>
</protein>